<feature type="domain" description="Bacterial Ig-like" evidence="2">
    <location>
        <begin position="260"/>
        <end position="322"/>
    </location>
</feature>
<feature type="transmembrane region" description="Helical" evidence="1">
    <location>
        <begin position="12"/>
        <end position="37"/>
    </location>
</feature>
<dbReference type="Proteomes" id="UP000183255">
    <property type="component" value="Unassembled WGS sequence"/>
</dbReference>
<dbReference type="Pfam" id="PF07532">
    <property type="entry name" value="Big_4"/>
    <property type="match status" value="3"/>
</dbReference>
<dbReference type="AlphaFoldDB" id="A0A1G8KN54"/>
<proteinExistence type="predicted"/>
<dbReference type="NCBIfam" id="TIGR02532">
    <property type="entry name" value="IV_pilin_GFxxxE"/>
    <property type="match status" value="1"/>
</dbReference>
<evidence type="ECO:0000313" key="3">
    <source>
        <dbReference type="EMBL" id="SDI44340.1"/>
    </source>
</evidence>
<dbReference type="InterPro" id="IPR011081">
    <property type="entry name" value="Big_4"/>
</dbReference>
<dbReference type="Pfam" id="PF07963">
    <property type="entry name" value="N_methyl"/>
    <property type="match status" value="1"/>
</dbReference>
<evidence type="ECO:0000256" key="1">
    <source>
        <dbReference type="SAM" id="Phobius"/>
    </source>
</evidence>
<dbReference type="PROSITE" id="PS00409">
    <property type="entry name" value="PROKAR_NTER_METHYL"/>
    <property type="match status" value="1"/>
</dbReference>
<keyword evidence="1" id="KW-1133">Transmembrane helix</keyword>
<evidence type="ECO:0000259" key="2">
    <source>
        <dbReference type="Pfam" id="PF07532"/>
    </source>
</evidence>
<dbReference type="RefSeq" id="WP_036909598.1">
    <property type="nucleotide sequence ID" value="NZ_FNDZ01000002.1"/>
</dbReference>
<keyword evidence="1" id="KW-0812">Transmembrane</keyword>
<name>A0A1G8KN54_9CLOT</name>
<evidence type="ECO:0000313" key="4">
    <source>
        <dbReference type="Proteomes" id="UP000183255"/>
    </source>
</evidence>
<reference evidence="3 4" key="1">
    <citation type="submission" date="2016-10" db="EMBL/GenBank/DDBJ databases">
        <authorList>
            <person name="de Groot N.N."/>
        </authorList>
    </citation>
    <scope>NUCLEOTIDE SEQUENCE [LARGE SCALE GENOMIC DNA]</scope>
    <source>
        <strain evidence="3 4">CGMCC 1.5058</strain>
    </source>
</reference>
<sequence>MREFKISSNKGLTLVEVIVTLAILGIVMSTILSLNLFGLESFTLTNRTADNQFDVRMPTDFIAKKIRYADKIKILNNINMTPEPGAHQIYVENGKLIYKEYGNPTKIIGASDNGDYTFIVNKSNRGGNLVSYTIGKKGTSIYDLKTEVIGLNLSKTISGDSTGSYIEFTTNNADSVEPVSITELIDPASVITVIGGIINMPKRVMAIMSDGTSREVAVKWQPSSIDTSVSGYKSSVGRVVGTDDTVTLGVLIGDFKIVNIEDITIEKNLNEEFSMPTKVSAKVESIYASEELTLEVQVSSWDKNLDTSEVGIYEANGSVEGYVDIYGNNKIIKLYLEVINEPTVSIESIDKIRVEKLRGSIYELPKNVPAIMSDGTEKFVSVTWNNTTIDTSTIGTTLYSGMVAGYSGFVQLELVVVNQKLIIDNVYILHRANGNSDNSIIRVSGNIGATVILIKKDGSEINSEVIGSTGEVEINKINLFKDKGIQEIYIRRDGWQNSEKFSIEDAQED</sequence>
<dbReference type="EMBL" id="FNDZ01000002">
    <property type="protein sequence ID" value="SDI44340.1"/>
    <property type="molecule type" value="Genomic_DNA"/>
</dbReference>
<protein>
    <submittedName>
        <fullName evidence="3">Prepilin-type N-terminal cleavage/methylation domain-containing protein</fullName>
    </submittedName>
</protein>
<gene>
    <name evidence="3" type="ORF">SAMN05421804_102360</name>
</gene>
<dbReference type="InterPro" id="IPR012902">
    <property type="entry name" value="N_methyl_site"/>
</dbReference>
<accession>A0A1G8KN54</accession>
<feature type="domain" description="Bacterial Ig-like" evidence="2">
    <location>
        <begin position="192"/>
        <end position="241"/>
    </location>
</feature>
<feature type="domain" description="Bacterial Ig-like" evidence="2">
    <location>
        <begin position="349"/>
        <end position="406"/>
    </location>
</feature>
<keyword evidence="1" id="KW-0472">Membrane</keyword>
<organism evidence="3 4">
    <name type="scientific">Proteiniclasticum ruminis</name>
    <dbReference type="NCBI Taxonomy" id="398199"/>
    <lineage>
        <taxon>Bacteria</taxon>
        <taxon>Bacillati</taxon>
        <taxon>Bacillota</taxon>
        <taxon>Clostridia</taxon>
        <taxon>Eubacteriales</taxon>
        <taxon>Clostridiaceae</taxon>
        <taxon>Proteiniclasticum</taxon>
    </lineage>
</organism>